<dbReference type="InterPro" id="IPR029063">
    <property type="entry name" value="SAM-dependent_MTases_sf"/>
</dbReference>
<dbReference type="HOGENOM" id="CLU_065341_0_1_0"/>
<reference evidence="7 8" key="1">
    <citation type="journal article" date="2012" name="BMC Genomics">
        <title>Genomic sequence analysis and characterization of Sneathia amnii sp. nov.</title>
        <authorList>
            <consortium name="Vaginal Microbiome Consortium (additional members)"/>
            <person name="Harwich M.D.Jr."/>
            <person name="Serrano M.G."/>
            <person name="Fettweis J.M."/>
            <person name="Alves J.M."/>
            <person name="Reimers M.A."/>
            <person name="Buck G.A."/>
            <person name="Jefferson K.K."/>
        </authorList>
    </citation>
    <scope>NUCLEOTIDE SEQUENCE [LARGE SCALE GENOMIC DNA]</scope>
    <source>
        <strain evidence="7 8">SN35</strain>
    </source>
</reference>
<comment type="similarity">
    <text evidence="6">Belongs to the methyltransferase superfamily. RNA methyltransferase RsmG family.</text>
</comment>
<sequence>MLNEKLKRYLELLMEKNKVMNLTAIREKDEIIDKHFYDSMLLNDLLTKEDKKIIDIGTGAGFPGLVLAILNPDKEFLLVDSVKKKIDFINNVIEDLELKNVKTSTLRAEELIEKNREKFDVGLCRGVAHLSIILEYEVPFLKVNGRFLAQKQSADEIEQAKNALKVLKSEVKAIHKFNLPISKDERVVIEIQKKGITDKKYPRKVGVPKKKPL</sequence>
<dbReference type="PATRIC" id="fig|1069640.6.peg.1121"/>
<evidence type="ECO:0000256" key="5">
    <source>
        <dbReference type="ARBA" id="ARBA00022691"/>
    </source>
</evidence>
<dbReference type="PANTHER" id="PTHR31760">
    <property type="entry name" value="S-ADENOSYL-L-METHIONINE-DEPENDENT METHYLTRANSFERASES SUPERFAMILY PROTEIN"/>
    <property type="match status" value="1"/>
</dbReference>
<dbReference type="GO" id="GO:0070043">
    <property type="term" value="F:rRNA (guanine-N7-)-methyltransferase activity"/>
    <property type="evidence" value="ECO:0007669"/>
    <property type="project" value="UniProtKB-UniRule"/>
</dbReference>
<feature type="binding site" evidence="6">
    <location>
        <position position="125"/>
    </location>
    <ligand>
        <name>S-adenosyl-L-methionine</name>
        <dbReference type="ChEBI" id="CHEBI:59789"/>
    </ligand>
</feature>
<dbReference type="InterPro" id="IPR003682">
    <property type="entry name" value="rRNA_ssu_MeTfrase_G"/>
</dbReference>
<keyword evidence="1 6" id="KW-0963">Cytoplasm</keyword>
<feature type="binding site" evidence="6">
    <location>
        <position position="62"/>
    </location>
    <ligand>
        <name>S-adenosyl-L-methionine</name>
        <dbReference type="ChEBI" id="CHEBI:59789"/>
    </ligand>
</feature>
<dbReference type="HAMAP" id="MF_00074">
    <property type="entry name" value="16SrRNA_methyltr_G"/>
    <property type="match status" value="1"/>
</dbReference>
<proteinExistence type="inferred from homology"/>
<keyword evidence="3 6" id="KW-0489">Methyltransferase</keyword>
<keyword evidence="2 6" id="KW-0698">rRNA processing</keyword>
<dbReference type="RefSeq" id="WP_046329061.1">
    <property type="nucleotide sequence ID" value="NZ_CAUPIC010000011.1"/>
</dbReference>
<dbReference type="EC" id="2.1.1.-" evidence="6"/>
<keyword evidence="5 6" id="KW-0949">S-adenosyl-L-methionine</keyword>
<evidence type="ECO:0000256" key="4">
    <source>
        <dbReference type="ARBA" id="ARBA00022679"/>
    </source>
</evidence>
<dbReference type="NCBIfam" id="TIGR00138">
    <property type="entry name" value="rsmG_gidB"/>
    <property type="match status" value="1"/>
</dbReference>
<dbReference type="FunFam" id="3.40.50.150:FF:000041">
    <property type="entry name" value="Ribosomal RNA small subunit methyltransferase G"/>
    <property type="match status" value="1"/>
</dbReference>
<dbReference type="KEGG" id="sns:VC03_05650"/>
<comment type="caution">
    <text evidence="6">Lacks conserved residue(s) required for the propagation of feature annotation.</text>
</comment>
<feature type="binding site" evidence="6">
    <location>
        <position position="57"/>
    </location>
    <ligand>
        <name>S-adenosyl-L-methionine</name>
        <dbReference type="ChEBI" id="CHEBI:59789"/>
    </ligand>
</feature>
<dbReference type="STRING" id="187101.VC03_05650"/>
<evidence type="ECO:0000256" key="2">
    <source>
        <dbReference type="ARBA" id="ARBA00022552"/>
    </source>
</evidence>
<accession>A0A0E3ZAK1</accession>
<dbReference type="EMBL" id="CP011280">
    <property type="protein sequence ID" value="AKC95957.1"/>
    <property type="molecule type" value="Genomic_DNA"/>
</dbReference>
<name>A0A0E3ZAK1_9FUSO</name>
<dbReference type="Pfam" id="PF02527">
    <property type="entry name" value="GidB"/>
    <property type="match status" value="1"/>
</dbReference>
<comment type="function">
    <text evidence="6">Specifically methylates the N7 position of a guanine in 16S rRNA.</text>
</comment>
<organism evidence="7 8">
    <name type="scientific">Sneathia vaginalis</name>
    <dbReference type="NCBI Taxonomy" id="187101"/>
    <lineage>
        <taxon>Bacteria</taxon>
        <taxon>Fusobacteriati</taxon>
        <taxon>Fusobacteriota</taxon>
        <taxon>Fusobacteriia</taxon>
        <taxon>Fusobacteriales</taxon>
        <taxon>Leptotrichiaceae</taxon>
        <taxon>Sneathia</taxon>
    </lineage>
</organism>
<gene>
    <name evidence="6" type="primary">rsmG</name>
    <name evidence="7" type="ORF">VC03_05650</name>
</gene>
<feature type="binding site" evidence="6">
    <location>
        <begin position="108"/>
        <end position="109"/>
    </location>
    <ligand>
        <name>S-adenosyl-L-methionine</name>
        <dbReference type="ChEBI" id="CHEBI:59789"/>
    </ligand>
</feature>
<evidence type="ECO:0000256" key="3">
    <source>
        <dbReference type="ARBA" id="ARBA00022603"/>
    </source>
</evidence>
<dbReference type="CDD" id="cd02440">
    <property type="entry name" value="AdoMet_MTases"/>
    <property type="match status" value="1"/>
</dbReference>
<dbReference type="GO" id="GO:0005829">
    <property type="term" value="C:cytosol"/>
    <property type="evidence" value="ECO:0007669"/>
    <property type="project" value="TreeGrafter"/>
</dbReference>
<dbReference type="PIRSF" id="PIRSF003078">
    <property type="entry name" value="GidB"/>
    <property type="match status" value="1"/>
</dbReference>
<evidence type="ECO:0000256" key="1">
    <source>
        <dbReference type="ARBA" id="ARBA00022490"/>
    </source>
</evidence>
<dbReference type="OrthoDB" id="9808773at2"/>
<evidence type="ECO:0000313" key="7">
    <source>
        <dbReference type="EMBL" id="AKC95957.1"/>
    </source>
</evidence>
<keyword evidence="4 6" id="KW-0808">Transferase</keyword>
<dbReference type="AlphaFoldDB" id="A0A0E3ZAK1"/>
<evidence type="ECO:0000313" key="8">
    <source>
        <dbReference type="Proteomes" id="UP000033103"/>
    </source>
</evidence>
<comment type="subcellular location">
    <subcellularLocation>
        <location evidence="6">Cytoplasm</location>
    </subcellularLocation>
</comment>
<dbReference type="SUPFAM" id="SSF53335">
    <property type="entry name" value="S-adenosyl-L-methionine-dependent methyltransferases"/>
    <property type="match status" value="1"/>
</dbReference>
<evidence type="ECO:0000256" key="6">
    <source>
        <dbReference type="HAMAP-Rule" id="MF_00074"/>
    </source>
</evidence>
<protein>
    <recommendedName>
        <fullName evidence="6">Ribosomal RNA small subunit methyltransferase G</fullName>
        <ecNumber evidence="6">2.1.1.-</ecNumber>
    </recommendedName>
    <alternativeName>
        <fullName evidence="6">16S rRNA 7-methylguanosine methyltransferase</fullName>
        <shortName evidence="6">16S rRNA m7G methyltransferase</shortName>
    </alternativeName>
</protein>
<keyword evidence="8" id="KW-1185">Reference proteome</keyword>
<dbReference type="Proteomes" id="UP000033103">
    <property type="component" value="Chromosome"/>
</dbReference>
<dbReference type="PANTHER" id="PTHR31760:SF0">
    <property type="entry name" value="S-ADENOSYL-L-METHIONINE-DEPENDENT METHYLTRANSFERASES SUPERFAMILY PROTEIN"/>
    <property type="match status" value="1"/>
</dbReference>
<dbReference type="Gene3D" id="3.40.50.150">
    <property type="entry name" value="Vaccinia Virus protein VP39"/>
    <property type="match status" value="1"/>
</dbReference>